<feature type="compositionally biased region" description="Basic residues" evidence="2">
    <location>
        <begin position="236"/>
        <end position="247"/>
    </location>
</feature>
<protein>
    <submittedName>
        <fullName evidence="3">Type II toxin-antitoxin system Phd/YefM family antitoxin</fullName>
    </submittedName>
</protein>
<dbReference type="SUPFAM" id="SSF143120">
    <property type="entry name" value="YefM-like"/>
    <property type="match status" value="1"/>
</dbReference>
<dbReference type="InterPro" id="IPR036165">
    <property type="entry name" value="YefM-like_sf"/>
</dbReference>
<evidence type="ECO:0000256" key="2">
    <source>
        <dbReference type="SAM" id="MobiDB-lite"/>
    </source>
</evidence>
<dbReference type="Proteomes" id="UP001596514">
    <property type="component" value="Unassembled WGS sequence"/>
</dbReference>
<gene>
    <name evidence="3" type="ORF">ACFQVD_24595</name>
</gene>
<sequence length="247" mass="26832">MSTSEPDRSHQISQRDLRNRSAEIMDGLERGERYAVTRNGHHIGDLVPIRRRRRAVSRAEFAAVSRGMPLLDDRKYRQDNGSSTCTGVMLDNKSPEAADALRGLSLMAGVTVASLDGPEESIALADMVGRTGLDIWDAQAATEALARIGAILNPRRLLVGGTATPHRGAPASDRDLRRHVVRSEASMPETEEPSDAGVMGPDRPAVPLIDVAQVPAGLRAERGERLQLGPAEDSRHGHHPARSRARW</sequence>
<evidence type="ECO:0000256" key="1">
    <source>
        <dbReference type="ARBA" id="ARBA00009981"/>
    </source>
</evidence>
<name>A0ABW2T3V6_9ACTN</name>
<reference evidence="4" key="1">
    <citation type="journal article" date="2019" name="Int. J. Syst. Evol. Microbiol.">
        <title>The Global Catalogue of Microorganisms (GCM) 10K type strain sequencing project: providing services to taxonomists for standard genome sequencing and annotation.</title>
        <authorList>
            <consortium name="The Broad Institute Genomics Platform"/>
            <consortium name="The Broad Institute Genome Sequencing Center for Infectious Disease"/>
            <person name="Wu L."/>
            <person name="Ma J."/>
        </authorList>
    </citation>
    <scope>NUCLEOTIDE SEQUENCE [LARGE SCALE GENOMIC DNA]</scope>
    <source>
        <strain evidence="4">JCM 10083</strain>
    </source>
</reference>
<feature type="region of interest" description="Disordered" evidence="2">
    <location>
        <begin position="220"/>
        <end position="247"/>
    </location>
</feature>
<dbReference type="RefSeq" id="WP_343975307.1">
    <property type="nucleotide sequence ID" value="NZ_BAAAGK010000130.1"/>
</dbReference>
<accession>A0ABW2T3V6</accession>
<feature type="region of interest" description="Disordered" evidence="2">
    <location>
        <begin position="183"/>
        <end position="202"/>
    </location>
</feature>
<comment type="similarity">
    <text evidence="1">Belongs to the phD/YefM antitoxin family.</text>
</comment>
<comment type="caution">
    <text evidence="3">The sequence shown here is derived from an EMBL/GenBank/DDBJ whole genome shotgun (WGS) entry which is preliminary data.</text>
</comment>
<proteinExistence type="inferred from homology"/>
<evidence type="ECO:0000313" key="3">
    <source>
        <dbReference type="EMBL" id="MFC7603293.1"/>
    </source>
</evidence>
<evidence type="ECO:0000313" key="4">
    <source>
        <dbReference type="Proteomes" id="UP001596514"/>
    </source>
</evidence>
<organism evidence="3 4">
    <name type="scientific">Streptosporangium amethystogenes subsp. fukuiense</name>
    <dbReference type="NCBI Taxonomy" id="698418"/>
    <lineage>
        <taxon>Bacteria</taxon>
        <taxon>Bacillati</taxon>
        <taxon>Actinomycetota</taxon>
        <taxon>Actinomycetes</taxon>
        <taxon>Streptosporangiales</taxon>
        <taxon>Streptosporangiaceae</taxon>
        <taxon>Streptosporangium</taxon>
    </lineage>
</organism>
<keyword evidence="4" id="KW-1185">Reference proteome</keyword>
<dbReference type="EMBL" id="JBHTEE010000001">
    <property type="protein sequence ID" value="MFC7603293.1"/>
    <property type="molecule type" value="Genomic_DNA"/>
</dbReference>